<sequence length="196" mass="21566">MTETIDAWRARGADRLDPVRFRFLEAMARRAAAHDGETRRMLDERLKHLLAVYDADLAKAAEAKKEKKTPSSALIAGGLTELLAHVAERTGVAAGSATAGASDLKSLRYFRSTWSRLSADRRLNQSQAKMPENAGPLNSQHLVHRAITLMRDASPDYLNRLMAYVDTLSWIEQANLGTPAPATKPEGRKSARSKNA</sequence>
<proteinExistence type="predicted"/>
<evidence type="ECO:0000313" key="3">
    <source>
        <dbReference type="Proteomes" id="UP000319212"/>
    </source>
</evidence>
<accession>A0A502DRB9</accession>
<name>A0A502DRB9_9BURK</name>
<dbReference type="InterPro" id="IPR021549">
    <property type="entry name" value="DUF2894"/>
</dbReference>
<gene>
    <name evidence="2" type="ORF">EAH82_13500</name>
</gene>
<feature type="region of interest" description="Disordered" evidence="1">
    <location>
        <begin position="177"/>
        <end position="196"/>
    </location>
</feature>
<dbReference type="Pfam" id="PF11445">
    <property type="entry name" value="DUF2894"/>
    <property type="match status" value="1"/>
</dbReference>
<evidence type="ECO:0000313" key="2">
    <source>
        <dbReference type="EMBL" id="TPG27975.1"/>
    </source>
</evidence>
<comment type="caution">
    <text evidence="2">The sequence shown here is derived from an EMBL/GenBank/DDBJ whole genome shotgun (WGS) entry which is preliminary data.</text>
</comment>
<organism evidence="2 3">
    <name type="scientific">Variovorax guangxiensis</name>
    <dbReference type="NCBI Taxonomy" id="1775474"/>
    <lineage>
        <taxon>Bacteria</taxon>
        <taxon>Pseudomonadati</taxon>
        <taxon>Pseudomonadota</taxon>
        <taxon>Betaproteobacteria</taxon>
        <taxon>Burkholderiales</taxon>
        <taxon>Comamonadaceae</taxon>
        <taxon>Variovorax</taxon>
    </lineage>
</organism>
<dbReference type="Proteomes" id="UP000319212">
    <property type="component" value="Unassembled WGS sequence"/>
</dbReference>
<dbReference type="OrthoDB" id="6025757at2"/>
<evidence type="ECO:0000256" key="1">
    <source>
        <dbReference type="SAM" id="MobiDB-lite"/>
    </source>
</evidence>
<reference evidence="2 3" key="1">
    <citation type="journal article" date="2019" name="Environ. Microbiol.">
        <title>Species interactions and distinct microbial communities in high Arctic permafrost affected cryosols are associated with the CH4 and CO2 gas fluxes.</title>
        <authorList>
            <person name="Altshuler I."/>
            <person name="Hamel J."/>
            <person name="Turney S."/>
            <person name="Magnuson E."/>
            <person name="Levesque R."/>
            <person name="Greer C."/>
            <person name="Whyte L.G."/>
        </authorList>
    </citation>
    <scope>NUCLEOTIDE SEQUENCE [LARGE SCALE GENOMIC DNA]</scope>
    <source>
        <strain evidence="2 3">S06.C</strain>
    </source>
</reference>
<protein>
    <submittedName>
        <fullName evidence="2">DUF2894 domain-containing protein</fullName>
    </submittedName>
</protein>
<dbReference type="AlphaFoldDB" id="A0A502DRB9"/>
<dbReference type="EMBL" id="RCZI01000003">
    <property type="protein sequence ID" value="TPG27975.1"/>
    <property type="molecule type" value="Genomic_DNA"/>
</dbReference>